<keyword evidence="2" id="KW-1185">Reference proteome</keyword>
<dbReference type="InterPro" id="IPR029052">
    <property type="entry name" value="Metallo-depent_PP-like"/>
</dbReference>
<reference evidence="1 2" key="1">
    <citation type="submission" date="2019-03" db="EMBL/GenBank/DDBJ databases">
        <title>Genomic Encyclopedia of Type Strains, Phase IV (KMG-IV): sequencing the most valuable type-strain genomes for metagenomic binning, comparative biology and taxonomic classification.</title>
        <authorList>
            <person name="Goeker M."/>
        </authorList>
    </citation>
    <scope>NUCLEOTIDE SEQUENCE [LARGE SCALE GENOMIC DNA]</scope>
    <source>
        <strain evidence="1 2">DSM 4868</strain>
    </source>
</reference>
<dbReference type="RefSeq" id="WP_132545684.1">
    <property type="nucleotide sequence ID" value="NZ_SLWW01000011.1"/>
</dbReference>
<dbReference type="PANTHER" id="PTHR43143">
    <property type="entry name" value="METALLOPHOSPHOESTERASE, CALCINEURIN SUPERFAMILY"/>
    <property type="match status" value="1"/>
</dbReference>
<evidence type="ECO:0000313" key="2">
    <source>
        <dbReference type="Proteomes" id="UP000295142"/>
    </source>
</evidence>
<dbReference type="Gene3D" id="2.60.120.560">
    <property type="entry name" value="Exo-inulinase, domain 1"/>
    <property type="match status" value="2"/>
</dbReference>
<name>A0A4V2SA24_9RHOB</name>
<organism evidence="1 2">
    <name type="scientific">Rhodovulum euryhalinum</name>
    <dbReference type="NCBI Taxonomy" id="35805"/>
    <lineage>
        <taxon>Bacteria</taxon>
        <taxon>Pseudomonadati</taxon>
        <taxon>Pseudomonadota</taxon>
        <taxon>Alphaproteobacteria</taxon>
        <taxon>Rhodobacterales</taxon>
        <taxon>Paracoccaceae</taxon>
        <taxon>Rhodovulum</taxon>
    </lineage>
</organism>
<dbReference type="Gene3D" id="2.150.10.10">
    <property type="entry name" value="Serralysin-like metalloprotease, C-terminal"/>
    <property type="match status" value="1"/>
</dbReference>
<dbReference type="PANTHER" id="PTHR43143:SF5">
    <property type="entry name" value="SECRETED PROTEIN"/>
    <property type="match status" value="1"/>
</dbReference>
<dbReference type="InterPro" id="IPR013783">
    <property type="entry name" value="Ig-like_fold"/>
</dbReference>
<dbReference type="SUPFAM" id="SSF56300">
    <property type="entry name" value="Metallo-dependent phosphatases"/>
    <property type="match status" value="1"/>
</dbReference>
<dbReference type="Gene3D" id="2.60.120.200">
    <property type="match status" value="2"/>
</dbReference>
<dbReference type="SUPFAM" id="SSF49899">
    <property type="entry name" value="Concanavalin A-like lectins/glucanases"/>
    <property type="match status" value="2"/>
</dbReference>
<accession>A0A4V2SA24</accession>
<sequence length="2009" mass="209659">MTRDLGDVFLGKASAFGVPAIGGIDTDVLALPAFGVDRALTLKVGAATDWAIGFDLYVPQPAGSYVSLLQTGTGDGELFLRDNGDGTAGLGISSVYEGAVPFDTWVRLVATFTVEGGETILRKFVNGALVGEQNLGATDRWAVPEVGLRLFTDNDGETAPVFVSSIFFTDEVPSAPEVAAILGAYASPDAAGFFPVQPSEGAVQVDFANEDVVPTYGTAEVILDGAGFRTPVVFGDSTVALASQIGIEGPGGADIPVLAFPAYARDEGLRLDLPAGLGTVTSYTMVWDVRVGAMESGWFAFLQTDVTQSGDGEFFARASDRAIGIGGDYDGALPQDAWARVAITVADQGDGTALLSKYIDGTLIDTQSVNSDRFALNSDTGFLILTENDGETAKGYLSHFGVSAAVLDAGAVAALGSADAAGPFADDGLSAQIGFTGYVPTVEFGFAGVSLTDTLPAEEAGIANPIKDMLVAEGAAAMTFDLAQVFGAGATAFAVTTSHGEVAAARIDGTTLSVDFGALGFSDLVISATAADGTALADNVRVRVAGEGAYTIAILPDTQDYTSNGSITPTFAHMTQWLADNADGKNIGFVTHVGDITQTATTGQFDIALAAMDVLRDAGIPFSVLPGNHDIGTGGSSDVRETDEYNAAFSTVYMSGDPTFGGVYDQEPGRYDNNYHLWTAPDGTGWIILNLEFGPRDDVMRWADDVLTQHGDRKAMVLTHSMMNWDGRHDALGAPLQDEGAGYDYGLGNDPRGAWDAETLWREVLSRHPNVVFTAGGHIFGDGAQTQVSYNDFGNAVYQFLVNYQNGVANETNGAGDPAAGGNGGNGAIRLVTVDPANNAFYTETYFTEFDEYFSGSRGSDELIRDGLQGPYAGHEETYTGVDLGAREAEAIADAGDDIVTADPVTLDAARTSNPRGEELTYTWTDAAGTVIATGATATVAPPPGVNDLVLTVTAPDGVTSRDDLRVIVTDANTHLAETFDDGDAAGWVPPAAALEGVTSVGTDLGFALPSAAGLTQGTYTLAFDSHWRPEDSQTAQVLVSIDGAAPAELLRLDSDTTTDDGSNQNEHVELSFLVPDAAASVEVFFRMSEAGNDWFWAIDNVTLTGPDGSLLIDEDFEGLTLTPAVNESIAVPGWTHDAPAGWTVDTPASVPQGADEWRGWSFTTPEFWTSADGQDRANFTLGTGIIAVADPDEWDDFNGGSETGADYETTLAAPRIDLDGAGVTGTGVLRVPALADTRGLKVTPTVSGPVTDYTLVFDLYVEDGQGTWAALFQTDTGNTSDAELFLRNAGDGTGAIGTMGDYDGAVTYGGWTRLAFTFSVEGGAQVLRKYVDGTLVGTQTVDADISDGSRWTIDGDRGFLLFSDEDGETAEVHAAAFAFAGRALDAAEIAALGGVDGDGPFDAAPDAAAVQFGFDGTLAGTDFGTAGLEEVTFGTETGTPFFVKGSALSRPGSDGLAAPQGALFDQSNGADNLLLWQDGAWGDLVMDVTLKSLDNDTMGVVFRYADAQNHYLLTLDSQTNLRQLIKVQGGVQTVLASETGGYRFYDEVDLRLRAEGGEIAVGLDGVLLFGGAVTDAAPLGAGTVGLYSSGQDGTIFDDIVVRVPAAEAVVGPRIMVVDFDGDGREIVTLDAALSVGATGWNGGDETRVEIEAVAGRTRHTLTAGEDTAVQVVDVMTGDRLIAADRFEDGDAAGWRIVDTTETGGPADWQVIDGALTELSGAASRELTWAGASNPDVWATGWSPHGDGVFALHKGTYALWEGDTALTDYAIEAQIAVPGAGGVGFMLNWQDAETYYKFEIDARVGLTTLVKVVEGYESHIGRVLTTYTPGDSFHLRAETVDGFMQVWLDGQELFAYAIEDRDLDGGAAGLYAWGAAGARFDDVAIVDLTGPLLNEVTGTAGGDLLSGTAADDLILSMGGTYDRLAGGAGADVFWFADELANGRRERDLITDFEVGVDSILLGSDAVTVRETASSLILQVGPDGDLIYVIGAGLTEQDLGLVFGTPDMLA</sequence>
<gene>
    <name evidence="1" type="ORF">EV655_1112</name>
</gene>
<comment type="caution">
    <text evidence="1">The sequence shown here is derived from an EMBL/GenBank/DDBJ whole genome shotgun (WGS) entry which is preliminary data.</text>
</comment>
<proteinExistence type="predicted"/>
<dbReference type="Proteomes" id="UP000295142">
    <property type="component" value="Unassembled WGS sequence"/>
</dbReference>
<dbReference type="Gene3D" id="2.60.40.10">
    <property type="entry name" value="Immunoglobulins"/>
    <property type="match status" value="1"/>
</dbReference>
<dbReference type="InterPro" id="IPR013320">
    <property type="entry name" value="ConA-like_dom_sf"/>
</dbReference>
<dbReference type="InterPro" id="IPR011049">
    <property type="entry name" value="Serralysin-like_metalloprot_C"/>
</dbReference>
<dbReference type="InterPro" id="IPR051918">
    <property type="entry name" value="STPP_CPPED1"/>
</dbReference>
<dbReference type="EMBL" id="SLWW01000011">
    <property type="protein sequence ID" value="TCO70060.1"/>
    <property type="molecule type" value="Genomic_DNA"/>
</dbReference>
<dbReference type="Gene3D" id="3.60.21.10">
    <property type="match status" value="1"/>
</dbReference>
<evidence type="ECO:0000313" key="1">
    <source>
        <dbReference type="EMBL" id="TCO70060.1"/>
    </source>
</evidence>
<protein>
    <submittedName>
        <fullName evidence="1">Calcineurin-like phosphoesterase family protein</fullName>
    </submittedName>
</protein>
<dbReference type="OrthoDB" id="9773411at2"/>